<protein>
    <submittedName>
        <fullName evidence="1">ADP-ribosylglycohydrolase family protein</fullName>
    </submittedName>
</protein>
<keyword evidence="1" id="KW-0378">Hydrolase</keyword>
<dbReference type="Gene3D" id="1.10.4080.10">
    <property type="entry name" value="ADP-ribosylation/Crystallin J1"/>
    <property type="match status" value="1"/>
</dbReference>
<sequence>MDQRKVGLIAVIWLAIVLAVGLTRPDPPPRYQTLTADAYFDKVYGAWKATMLANHSGLELQGIYIDEPGPEGSFAPLLLEEWSTDDDTHVEWVDLHILETHGLDPTPEQIRIEWIDHLNHDIWVSTRRARDLMDEGLLPPETGNAENNPDGAWSIDAQLQTELFGMLAPGMPDVAAEYAERFASVTNSGPAVEASVFFATLYSLAFFEDSVPALIDAARKLTGDEAIIAPIVDNVVLWHQENPEDWRITRQLIRDEYDTDPMWWASRVNFAATIMALLYGESDTLRTMEIAALAGWDADNTMATAAGLLGLIHGYNALPESIRESTDVYFNEDITGDLPRYDTVTEFARRTQSLAEEMISSAGGVAQGGLYRISTESLPGKGR</sequence>
<evidence type="ECO:0000313" key="1">
    <source>
        <dbReference type="EMBL" id="MXY92861.1"/>
    </source>
</evidence>
<gene>
    <name evidence="1" type="ORF">F4Y42_05355</name>
</gene>
<dbReference type="Pfam" id="PF03747">
    <property type="entry name" value="ADP_ribosyl_GH"/>
    <property type="match status" value="1"/>
</dbReference>
<accession>A0A6B0YRG2</accession>
<organism evidence="1">
    <name type="scientific">Caldilineaceae bacterium SB0664_bin_27</name>
    <dbReference type="NCBI Taxonomy" id="2605260"/>
    <lineage>
        <taxon>Bacteria</taxon>
        <taxon>Bacillati</taxon>
        <taxon>Chloroflexota</taxon>
        <taxon>Caldilineae</taxon>
        <taxon>Caldilineales</taxon>
        <taxon>Caldilineaceae</taxon>
    </lineage>
</organism>
<comment type="caution">
    <text evidence="1">The sequence shown here is derived from an EMBL/GenBank/DDBJ whole genome shotgun (WGS) entry which is preliminary data.</text>
</comment>
<reference evidence="1" key="1">
    <citation type="submission" date="2019-09" db="EMBL/GenBank/DDBJ databases">
        <title>Characterisation of the sponge microbiome using genome-centric metagenomics.</title>
        <authorList>
            <person name="Engelberts J.P."/>
            <person name="Robbins S.J."/>
            <person name="De Goeij J.M."/>
            <person name="Aranda M."/>
            <person name="Bell S.C."/>
            <person name="Webster N.S."/>
        </authorList>
    </citation>
    <scope>NUCLEOTIDE SEQUENCE</scope>
    <source>
        <strain evidence="1">SB0664_bin_27</strain>
    </source>
</reference>
<dbReference type="InterPro" id="IPR005502">
    <property type="entry name" value="Ribosyl_crysJ1"/>
</dbReference>
<dbReference type="GO" id="GO:0016787">
    <property type="term" value="F:hydrolase activity"/>
    <property type="evidence" value="ECO:0007669"/>
    <property type="project" value="UniProtKB-KW"/>
</dbReference>
<proteinExistence type="predicted"/>
<dbReference type="InterPro" id="IPR036705">
    <property type="entry name" value="Ribosyl_crysJ1_sf"/>
</dbReference>
<dbReference type="AlphaFoldDB" id="A0A6B0YRG2"/>
<dbReference type="EMBL" id="VXRG01000045">
    <property type="protein sequence ID" value="MXY92861.1"/>
    <property type="molecule type" value="Genomic_DNA"/>
</dbReference>
<dbReference type="SUPFAM" id="SSF101478">
    <property type="entry name" value="ADP-ribosylglycohydrolase"/>
    <property type="match status" value="1"/>
</dbReference>
<name>A0A6B0YRG2_9CHLR</name>